<dbReference type="AlphaFoldDB" id="R0JQ20"/>
<dbReference type="Proteomes" id="UP000296049">
    <property type="component" value="Unassembled WGS sequence"/>
</dbReference>
<name>R0JQ20_ANAPL</name>
<protein>
    <submittedName>
        <fullName evidence="2">Uncharacterized protein</fullName>
    </submittedName>
</protein>
<dbReference type="EMBL" id="KB743323">
    <property type="protein sequence ID" value="EOA99435.1"/>
    <property type="molecule type" value="Genomic_DNA"/>
</dbReference>
<sequence>MHSSIAYFNNSRTSRYTTAQASIAPRLQMRGNFREKIYCGEGTEEILFLTEGFKVCGRPYPGLCWLQLEEDDVTKVVWSLKQMSLTPLSEQASPSTQLLRTDSPAMRDPGPGPREAPVSTAPPAAPSIMQQSAVQVFSISASDKAATFWLWALSPGRAAAQKLAVTPGLQLKWTLWFPGAPSVCCVPQVWPQREGIKEATITATKKYKLRHAEQAQAPGLLQCKKQTKNNAAAEKAFPDLERDHRLCTHYVAFRYRVQSSATNRQPQGAQKFGHPEHLAPARAKSAFTSSSRAENVHRNEKMSPDSTLFHSTGSTILLHDRSRGFTSKT</sequence>
<evidence type="ECO:0000313" key="2">
    <source>
        <dbReference type="EMBL" id="EOA99435.1"/>
    </source>
</evidence>
<reference evidence="3" key="1">
    <citation type="journal article" date="2013" name="Nat. Genet.">
        <title>The duck genome and transcriptome provide insight into an avian influenza virus reservoir species.</title>
        <authorList>
            <person name="Huang Y."/>
            <person name="Li Y."/>
            <person name="Burt D.W."/>
            <person name="Chen H."/>
            <person name="Zhang Y."/>
            <person name="Qian W."/>
            <person name="Kim H."/>
            <person name="Gan S."/>
            <person name="Zhao Y."/>
            <person name="Li J."/>
            <person name="Yi K."/>
            <person name="Feng H."/>
            <person name="Zhu P."/>
            <person name="Li B."/>
            <person name="Liu Q."/>
            <person name="Fairley S."/>
            <person name="Magor K.E."/>
            <person name="Du Z."/>
            <person name="Hu X."/>
            <person name="Goodman L."/>
            <person name="Tafer H."/>
            <person name="Vignal A."/>
            <person name="Lee T."/>
            <person name="Kim K.W."/>
            <person name="Sheng Z."/>
            <person name="An Y."/>
            <person name="Searle S."/>
            <person name="Herrero J."/>
            <person name="Groenen M.A."/>
            <person name="Crooijmans R.P."/>
            <person name="Faraut T."/>
            <person name="Cai Q."/>
            <person name="Webster R.G."/>
            <person name="Aldridge J.R."/>
            <person name="Warren W.C."/>
            <person name="Bartschat S."/>
            <person name="Kehr S."/>
            <person name="Marz M."/>
            <person name="Stadler P.F."/>
            <person name="Smith J."/>
            <person name="Kraus R.H."/>
            <person name="Zhao Y."/>
            <person name="Ren L."/>
            <person name="Fei J."/>
            <person name="Morisson M."/>
            <person name="Kaiser P."/>
            <person name="Griffin D.K."/>
            <person name="Rao M."/>
            <person name="Pitel F."/>
            <person name="Wang J."/>
            <person name="Li N."/>
        </authorList>
    </citation>
    <scope>NUCLEOTIDE SEQUENCE [LARGE SCALE GENOMIC DNA]</scope>
</reference>
<gene>
    <name evidence="2" type="ORF">Anapl_07162</name>
</gene>
<keyword evidence="3" id="KW-1185">Reference proteome</keyword>
<evidence type="ECO:0000313" key="3">
    <source>
        <dbReference type="Proteomes" id="UP000296049"/>
    </source>
</evidence>
<proteinExistence type="predicted"/>
<evidence type="ECO:0000256" key="1">
    <source>
        <dbReference type="SAM" id="MobiDB-lite"/>
    </source>
</evidence>
<feature type="region of interest" description="Disordered" evidence="1">
    <location>
        <begin position="88"/>
        <end position="124"/>
    </location>
</feature>
<feature type="compositionally biased region" description="Polar residues" evidence="1">
    <location>
        <begin position="88"/>
        <end position="100"/>
    </location>
</feature>
<feature type="compositionally biased region" description="Basic and acidic residues" evidence="1">
    <location>
        <begin position="294"/>
        <end position="303"/>
    </location>
</feature>
<organism evidence="2 3">
    <name type="scientific">Anas platyrhynchos</name>
    <name type="common">Mallard</name>
    <name type="synonym">Anas boschas</name>
    <dbReference type="NCBI Taxonomy" id="8839"/>
    <lineage>
        <taxon>Eukaryota</taxon>
        <taxon>Metazoa</taxon>
        <taxon>Chordata</taxon>
        <taxon>Craniata</taxon>
        <taxon>Vertebrata</taxon>
        <taxon>Euteleostomi</taxon>
        <taxon>Archelosauria</taxon>
        <taxon>Archosauria</taxon>
        <taxon>Dinosauria</taxon>
        <taxon>Saurischia</taxon>
        <taxon>Theropoda</taxon>
        <taxon>Coelurosauria</taxon>
        <taxon>Aves</taxon>
        <taxon>Neognathae</taxon>
        <taxon>Galloanserae</taxon>
        <taxon>Anseriformes</taxon>
        <taxon>Anatidae</taxon>
        <taxon>Anatinae</taxon>
        <taxon>Anas</taxon>
    </lineage>
</organism>
<feature type="region of interest" description="Disordered" evidence="1">
    <location>
        <begin position="286"/>
        <end position="310"/>
    </location>
</feature>
<accession>R0JQ20</accession>